<name>A0A183ILY1_9BILA</name>
<keyword evidence="1" id="KW-0812">Transmembrane</keyword>
<keyword evidence="1" id="KW-1133">Transmembrane helix</keyword>
<dbReference type="OrthoDB" id="538216at2759"/>
<gene>
    <name evidence="3" type="ORF">SBAD_LOCUS4627</name>
</gene>
<protein>
    <submittedName>
        <fullName evidence="5">LysM domain-containing protein</fullName>
    </submittedName>
</protein>
<accession>A0A183ILY1</accession>
<dbReference type="InterPro" id="IPR018392">
    <property type="entry name" value="LysM"/>
</dbReference>
<feature type="transmembrane region" description="Helical" evidence="1">
    <location>
        <begin position="202"/>
        <end position="225"/>
    </location>
</feature>
<feature type="domain" description="LysM" evidence="2">
    <location>
        <begin position="55"/>
        <end position="92"/>
    </location>
</feature>
<evidence type="ECO:0000313" key="3">
    <source>
        <dbReference type="EMBL" id="VDP04993.1"/>
    </source>
</evidence>
<evidence type="ECO:0000259" key="2">
    <source>
        <dbReference type="Pfam" id="PF01476"/>
    </source>
</evidence>
<sequence length="230" mass="25866">MGEQADRAMILQVFFIALFMEQNGPRFLPTARDGLVSQVAADSSVEIDLGASEVSSISLRYLCQHANVSDIKRLNGLMCDQDLYALQVLKIPVSRYSIVEGKSLNECVDELSNSDFGDSHISDICRGVRSGHGLRVKQEDRSESVAGLFSDVDRNLEKVRKAQELRTQNCDSDVVCGGCEVDLVQLANRSFIYRQKWLALNVFHYVMIIVFLFVIIVLPLTWLLYKLVIE</sequence>
<dbReference type="WBParaSite" id="SBAD_0000482201-mRNA-1">
    <property type="protein sequence ID" value="SBAD_0000482201-mRNA-1"/>
    <property type="gene ID" value="SBAD_0000482201"/>
</dbReference>
<evidence type="ECO:0000256" key="1">
    <source>
        <dbReference type="SAM" id="Phobius"/>
    </source>
</evidence>
<reference evidence="3 4" key="2">
    <citation type="submission" date="2018-11" db="EMBL/GenBank/DDBJ databases">
        <authorList>
            <consortium name="Pathogen Informatics"/>
        </authorList>
    </citation>
    <scope>NUCLEOTIDE SEQUENCE [LARGE SCALE GENOMIC DNA]</scope>
</reference>
<organism evidence="5">
    <name type="scientific">Soboliphyme baturini</name>
    <dbReference type="NCBI Taxonomy" id="241478"/>
    <lineage>
        <taxon>Eukaryota</taxon>
        <taxon>Metazoa</taxon>
        <taxon>Ecdysozoa</taxon>
        <taxon>Nematoda</taxon>
        <taxon>Enoplea</taxon>
        <taxon>Dorylaimia</taxon>
        <taxon>Dioctophymatida</taxon>
        <taxon>Dioctophymatoidea</taxon>
        <taxon>Soboliphymatidae</taxon>
        <taxon>Soboliphyme</taxon>
    </lineage>
</organism>
<reference evidence="5" key="1">
    <citation type="submission" date="2016-06" db="UniProtKB">
        <authorList>
            <consortium name="WormBaseParasite"/>
        </authorList>
    </citation>
    <scope>IDENTIFICATION</scope>
</reference>
<dbReference type="EMBL" id="UZAM01008445">
    <property type="protein sequence ID" value="VDP04993.1"/>
    <property type="molecule type" value="Genomic_DNA"/>
</dbReference>
<dbReference type="InterPro" id="IPR036779">
    <property type="entry name" value="LysM_dom_sf"/>
</dbReference>
<keyword evidence="4" id="KW-1185">Reference proteome</keyword>
<evidence type="ECO:0000313" key="5">
    <source>
        <dbReference type="WBParaSite" id="SBAD_0000482201-mRNA-1"/>
    </source>
</evidence>
<evidence type="ECO:0000313" key="4">
    <source>
        <dbReference type="Proteomes" id="UP000270296"/>
    </source>
</evidence>
<dbReference type="Proteomes" id="UP000270296">
    <property type="component" value="Unassembled WGS sequence"/>
</dbReference>
<dbReference type="Gene3D" id="3.10.350.10">
    <property type="entry name" value="LysM domain"/>
    <property type="match status" value="1"/>
</dbReference>
<proteinExistence type="predicted"/>
<dbReference type="AlphaFoldDB" id="A0A183ILY1"/>
<keyword evidence="1" id="KW-0472">Membrane</keyword>
<dbReference type="Pfam" id="PF01476">
    <property type="entry name" value="LysM"/>
    <property type="match status" value="1"/>
</dbReference>